<keyword evidence="9" id="KW-0456">Lyase</keyword>
<comment type="similarity">
    <text evidence="1 7">Belongs to the DNA photolyase class-1 family.</text>
</comment>
<dbReference type="EMBL" id="CP022530">
    <property type="protein sequence ID" value="ASP37319.1"/>
    <property type="molecule type" value="Genomic_DNA"/>
</dbReference>
<dbReference type="KEGG" id="bsan:CHH28_00860"/>
<keyword evidence="10" id="KW-1185">Reference proteome</keyword>
<dbReference type="SUPFAM" id="SSF52425">
    <property type="entry name" value="Cryptochrome/photolyase, N-terminal domain"/>
    <property type="match status" value="1"/>
</dbReference>
<dbReference type="GO" id="GO:0000719">
    <property type="term" value="P:photoreactive repair"/>
    <property type="evidence" value="ECO:0007669"/>
    <property type="project" value="TreeGrafter"/>
</dbReference>
<reference evidence="9 10" key="1">
    <citation type="submission" date="2017-07" db="EMBL/GenBank/DDBJ databases">
        <title>Annotated genome sequence of Bacterioplanes sanyensis isolated from Red Sea.</title>
        <authorList>
            <person name="Rehman Z.U."/>
        </authorList>
    </citation>
    <scope>NUCLEOTIDE SEQUENCE [LARGE SCALE GENOMIC DNA]</scope>
    <source>
        <strain evidence="9 10">NV9</strain>
    </source>
</reference>
<gene>
    <name evidence="9" type="ORF">CHH28_00860</name>
</gene>
<evidence type="ECO:0000259" key="8">
    <source>
        <dbReference type="PROSITE" id="PS51645"/>
    </source>
</evidence>
<evidence type="ECO:0000256" key="2">
    <source>
        <dbReference type="ARBA" id="ARBA00017881"/>
    </source>
</evidence>
<evidence type="ECO:0000256" key="4">
    <source>
        <dbReference type="ARBA" id="ARBA00022827"/>
    </source>
</evidence>
<dbReference type="NCBIfam" id="TIGR02765">
    <property type="entry name" value="crypto_DASH"/>
    <property type="match status" value="1"/>
</dbReference>
<accession>A0A222FEY8</accession>
<organism evidence="9 10">
    <name type="scientific">Bacterioplanes sanyensis</name>
    <dbReference type="NCBI Taxonomy" id="1249553"/>
    <lineage>
        <taxon>Bacteria</taxon>
        <taxon>Pseudomonadati</taxon>
        <taxon>Pseudomonadota</taxon>
        <taxon>Gammaproteobacteria</taxon>
        <taxon>Oceanospirillales</taxon>
        <taxon>Oceanospirillaceae</taxon>
        <taxon>Bacterioplanes</taxon>
    </lineage>
</organism>
<dbReference type="SUPFAM" id="SSF48173">
    <property type="entry name" value="Cryptochrome/photolyase FAD-binding domain"/>
    <property type="match status" value="1"/>
</dbReference>
<evidence type="ECO:0000256" key="7">
    <source>
        <dbReference type="RuleBase" id="RU367151"/>
    </source>
</evidence>
<evidence type="ECO:0000313" key="9">
    <source>
        <dbReference type="EMBL" id="ASP37319.1"/>
    </source>
</evidence>
<dbReference type="OrthoDB" id="9772484at2"/>
<protein>
    <recommendedName>
        <fullName evidence="2 7">Cryptochrome DASH</fullName>
    </recommendedName>
</protein>
<proteinExistence type="inferred from homology"/>
<feature type="domain" description="Photolyase/cryptochrome alpha/beta" evidence="8">
    <location>
        <begin position="1"/>
        <end position="129"/>
    </location>
</feature>
<comment type="cofactor">
    <cofactor evidence="6 7">
        <name>FAD</name>
        <dbReference type="ChEBI" id="CHEBI:57692"/>
    </cofactor>
    <text evidence="6 7">Binds 1 FAD per subunit.</text>
</comment>
<dbReference type="Proteomes" id="UP000202440">
    <property type="component" value="Chromosome"/>
</dbReference>
<dbReference type="Gene3D" id="1.10.579.10">
    <property type="entry name" value="DNA Cyclobutane Dipyrimidine Photolyase, subunit A, domain 3"/>
    <property type="match status" value="1"/>
</dbReference>
<dbReference type="PANTHER" id="PTHR11455">
    <property type="entry name" value="CRYPTOCHROME"/>
    <property type="match status" value="1"/>
</dbReference>
<name>A0A222FEY8_9GAMM</name>
<dbReference type="AlphaFoldDB" id="A0A222FEY8"/>
<dbReference type="RefSeq" id="WP_094058537.1">
    <property type="nucleotide sequence ID" value="NZ_CP022530.1"/>
</dbReference>
<feature type="binding site" evidence="6">
    <location>
        <begin position="237"/>
        <end position="241"/>
    </location>
    <ligand>
        <name>FAD</name>
        <dbReference type="ChEBI" id="CHEBI:57692"/>
    </ligand>
</feature>
<dbReference type="InterPro" id="IPR006050">
    <property type="entry name" value="DNA_photolyase_N"/>
</dbReference>
<feature type="binding site" evidence="6">
    <location>
        <begin position="375"/>
        <end position="377"/>
    </location>
    <ligand>
        <name>FAD</name>
        <dbReference type="ChEBI" id="CHEBI:57692"/>
    </ligand>
</feature>
<dbReference type="GO" id="GO:0003677">
    <property type="term" value="F:DNA binding"/>
    <property type="evidence" value="ECO:0007669"/>
    <property type="project" value="TreeGrafter"/>
</dbReference>
<dbReference type="InterPro" id="IPR036134">
    <property type="entry name" value="Crypto/Photolyase_FAD-like_sf"/>
</dbReference>
<evidence type="ECO:0000256" key="5">
    <source>
        <dbReference type="ARBA" id="ARBA00022991"/>
    </source>
</evidence>
<dbReference type="Gene3D" id="3.40.50.620">
    <property type="entry name" value="HUPs"/>
    <property type="match status" value="1"/>
</dbReference>
<dbReference type="PRINTS" id="PR00147">
    <property type="entry name" value="DNAPHOTLYASE"/>
</dbReference>
<comment type="function">
    <text evidence="7">May have a photoreceptor function.</text>
</comment>
<evidence type="ECO:0000256" key="6">
    <source>
        <dbReference type="PIRSR" id="PIRSR602081-1"/>
    </source>
</evidence>
<dbReference type="InterPro" id="IPR036155">
    <property type="entry name" value="Crypto/Photolyase_N_sf"/>
</dbReference>
<dbReference type="Pfam" id="PF03441">
    <property type="entry name" value="FAD_binding_7"/>
    <property type="match status" value="1"/>
</dbReference>
<dbReference type="Pfam" id="PF00875">
    <property type="entry name" value="DNA_photolyase"/>
    <property type="match status" value="1"/>
</dbReference>
<dbReference type="InterPro" id="IPR014729">
    <property type="entry name" value="Rossmann-like_a/b/a_fold"/>
</dbReference>
<dbReference type="Gene3D" id="1.25.40.80">
    <property type="match status" value="1"/>
</dbReference>
<sequence>MNLIWLRNDLRLHDHPGFQLAQQQQQPVAVVYILPHSWLQPAELSLNRLAKAKARFLRACLIDLHRNLYLQNIPLQILYGDPVDLLSQWHQQQPFQLLTHSPQAPEESDWLQAIEQQGISTTTYDNQTLFSATQMAPLLSDWPASFSQFRRHVEKQLTVDISAAQKPVHLTNTGIEAPYITHVPWPTDFSSADNVRSFHLNGGESAGENWLTHYLWQSQSIRHYKDTRNQLVGQEYSSQLSAYLAWGCLSARKVWHAITAFEAVHGEDEHSYWLRFELLWREYFHWSMRVHGKRCFFYSALSGESLSAPALKTSHCSSWQAASTGMPVIDAGLRELKQTGFTSNRMRQWLASYFINELALDWRLGAQFFERYLIDYDVASNWGNWAYLAGVGHDPRGKPGAGRYFDLNKQLRRYDPQLSHIQQWLPELAECSVDDICAHQNGTTILANYPAPVQSLRS</sequence>
<dbReference type="GO" id="GO:0003913">
    <property type="term" value="F:DNA photolyase activity"/>
    <property type="evidence" value="ECO:0007669"/>
    <property type="project" value="InterPro"/>
</dbReference>
<dbReference type="PANTHER" id="PTHR11455:SF22">
    <property type="entry name" value="CRYPTOCHROME DASH"/>
    <property type="match status" value="1"/>
</dbReference>
<feature type="binding site" evidence="6">
    <location>
        <position position="224"/>
    </location>
    <ligand>
        <name>FAD</name>
        <dbReference type="ChEBI" id="CHEBI:57692"/>
    </ligand>
</feature>
<dbReference type="PROSITE" id="PS51645">
    <property type="entry name" value="PHR_CRY_ALPHA_BETA"/>
    <property type="match status" value="1"/>
</dbReference>
<dbReference type="InterPro" id="IPR014133">
    <property type="entry name" value="Cry_DASH"/>
</dbReference>
<evidence type="ECO:0000313" key="10">
    <source>
        <dbReference type="Proteomes" id="UP000202440"/>
    </source>
</evidence>
<dbReference type="InterPro" id="IPR005101">
    <property type="entry name" value="Cryptochr/Photolyase_FAD-bd"/>
</dbReference>
<dbReference type="GO" id="GO:0071949">
    <property type="term" value="F:FAD binding"/>
    <property type="evidence" value="ECO:0007669"/>
    <property type="project" value="TreeGrafter"/>
</dbReference>
<keyword evidence="3 6" id="KW-0285">Flavoprotein</keyword>
<evidence type="ECO:0000256" key="3">
    <source>
        <dbReference type="ARBA" id="ARBA00022630"/>
    </source>
</evidence>
<evidence type="ECO:0000256" key="1">
    <source>
        <dbReference type="ARBA" id="ARBA00005862"/>
    </source>
</evidence>
<keyword evidence="4 6" id="KW-0274">FAD</keyword>
<dbReference type="InterPro" id="IPR002081">
    <property type="entry name" value="Cryptochrome/DNA_photolyase_1"/>
</dbReference>
<keyword evidence="5 7" id="KW-0157">Chromophore</keyword>
<comment type="cofactor">
    <cofactor evidence="7">
        <name>(6R)-5,10-methylene-5,6,7,8-tetrahydrofolate</name>
        <dbReference type="ChEBI" id="CHEBI:15636"/>
    </cofactor>
    <text evidence="7">Binds 1 5,10-methenyltetrahydrofolate (MTHF) per subunit.</text>
</comment>